<dbReference type="Gene3D" id="3.40.630.30">
    <property type="match status" value="1"/>
</dbReference>
<reference evidence="3" key="1">
    <citation type="submission" date="2019-10" db="EMBL/GenBank/DDBJ databases">
        <title>Lacipirellula parvula gen. nov., sp. nov., representing a lineage of planctomycetes widespread in freshwater anoxic habitats, and description of the family Lacipirellulaceae.</title>
        <authorList>
            <person name="Dedysh S.N."/>
            <person name="Kulichevskaya I.S."/>
            <person name="Beletsky A.V."/>
            <person name="Rakitin A.L."/>
            <person name="Mardanov A.V."/>
            <person name="Ivanova A.A."/>
            <person name="Saltykova V.X."/>
            <person name="Rijpstra W.I.C."/>
            <person name="Sinninghe Damste J.S."/>
            <person name="Ravin N.V."/>
        </authorList>
    </citation>
    <scope>NUCLEOTIDE SEQUENCE [LARGE SCALE GENOMIC DNA]</scope>
    <source>
        <strain evidence="3">PX69</strain>
    </source>
</reference>
<organism evidence="2 3">
    <name type="scientific">Lacipirellula parvula</name>
    <dbReference type="NCBI Taxonomy" id="2650471"/>
    <lineage>
        <taxon>Bacteria</taxon>
        <taxon>Pseudomonadati</taxon>
        <taxon>Planctomycetota</taxon>
        <taxon>Planctomycetia</taxon>
        <taxon>Pirellulales</taxon>
        <taxon>Lacipirellulaceae</taxon>
        <taxon>Lacipirellula</taxon>
    </lineage>
</organism>
<dbReference type="SUPFAM" id="SSF55729">
    <property type="entry name" value="Acyl-CoA N-acyltransferases (Nat)"/>
    <property type="match status" value="1"/>
</dbReference>
<feature type="domain" description="BioF2-like acetyltransferase" evidence="1">
    <location>
        <begin position="178"/>
        <end position="329"/>
    </location>
</feature>
<gene>
    <name evidence="2" type="ORF">PLANPX_1508</name>
</gene>
<dbReference type="RefSeq" id="WP_152097961.1">
    <property type="nucleotide sequence ID" value="NZ_AP021861.1"/>
</dbReference>
<accession>A0A5K7XC28</accession>
<dbReference type="Pfam" id="PF13480">
    <property type="entry name" value="Acetyltransf_6"/>
    <property type="match status" value="1"/>
</dbReference>
<proteinExistence type="predicted"/>
<sequence length="378" mass="43984">MLTTTELNDIDELDAIRPTWRRLWSQTHRASFFQTLEWLETTWKHYPDLQKLRVIVVERDGVPAGIVPFCVRAERRKVGMLRMLTYPLNDWGTFYGPIGPDPATAFRAAIRRVQSTQRDWDLIDLCWVDEAAPEFLAVGQAMRDVRLPFFSRPRMEVRICRMEGTWEEFVAKKSHNWRRQMRRDLQQLEQLGEVRLLRGRPEPGGQGTEAAHFELYDLCEQVARKSWQADAESQSTLCSPLVRKVLLPLHRHAAALGMLDVAVLMVGGRPAAFFYNYVAGGNVYGLRMGYDPAEELAGAGKILLHKMIEDSFRRGDREYSFGPGRQPYKDRFATEMRHAYTFRHYSRGSLRSQMMQLRERVYARLMTPQQIIERELVT</sequence>
<keyword evidence="3" id="KW-1185">Reference proteome</keyword>
<dbReference type="EMBL" id="AP021861">
    <property type="protein sequence ID" value="BBO31896.1"/>
    <property type="molecule type" value="Genomic_DNA"/>
</dbReference>
<evidence type="ECO:0000313" key="3">
    <source>
        <dbReference type="Proteomes" id="UP000326837"/>
    </source>
</evidence>
<evidence type="ECO:0000313" key="2">
    <source>
        <dbReference type="EMBL" id="BBO31896.1"/>
    </source>
</evidence>
<evidence type="ECO:0000259" key="1">
    <source>
        <dbReference type="Pfam" id="PF13480"/>
    </source>
</evidence>
<dbReference type="KEGG" id="lpav:PLANPX_1508"/>
<dbReference type="AlphaFoldDB" id="A0A5K7XC28"/>
<name>A0A5K7XC28_9BACT</name>
<dbReference type="Proteomes" id="UP000326837">
    <property type="component" value="Chromosome"/>
</dbReference>
<dbReference type="InterPro" id="IPR016181">
    <property type="entry name" value="Acyl_CoA_acyltransferase"/>
</dbReference>
<dbReference type="InterPro" id="IPR038740">
    <property type="entry name" value="BioF2-like_GNAT_dom"/>
</dbReference>
<protein>
    <recommendedName>
        <fullName evidence="1">BioF2-like acetyltransferase domain-containing protein</fullName>
    </recommendedName>
</protein>